<keyword evidence="6" id="KW-0564">Palmitate</keyword>
<dbReference type="InterPro" id="IPR001594">
    <property type="entry name" value="Palmitoyltrfase_DHHC"/>
</dbReference>
<organism evidence="14 15">
    <name type="scientific">Aspergillus coremiiformis</name>
    <dbReference type="NCBI Taxonomy" id="138285"/>
    <lineage>
        <taxon>Eukaryota</taxon>
        <taxon>Fungi</taxon>
        <taxon>Dikarya</taxon>
        <taxon>Ascomycota</taxon>
        <taxon>Pezizomycotina</taxon>
        <taxon>Eurotiomycetes</taxon>
        <taxon>Eurotiomycetidae</taxon>
        <taxon>Eurotiales</taxon>
        <taxon>Aspergillaceae</taxon>
        <taxon>Aspergillus</taxon>
        <taxon>Aspergillus subgen. Circumdati</taxon>
    </lineage>
</organism>
<keyword evidence="4 11" id="KW-1133">Transmembrane helix</keyword>
<keyword evidence="5 11" id="KW-0472">Membrane</keyword>
<dbReference type="GO" id="GO:0005794">
    <property type="term" value="C:Golgi apparatus"/>
    <property type="evidence" value="ECO:0007669"/>
    <property type="project" value="TreeGrafter"/>
</dbReference>
<keyword evidence="7" id="KW-0449">Lipoprotein</keyword>
<evidence type="ECO:0000256" key="7">
    <source>
        <dbReference type="ARBA" id="ARBA00023288"/>
    </source>
</evidence>
<dbReference type="OrthoDB" id="331948at2759"/>
<evidence type="ECO:0000256" key="6">
    <source>
        <dbReference type="ARBA" id="ARBA00023139"/>
    </source>
</evidence>
<feature type="domain" description="Palmitoyltransferase DHHC" evidence="13">
    <location>
        <begin position="174"/>
        <end position="291"/>
    </location>
</feature>
<evidence type="ECO:0000313" key="15">
    <source>
        <dbReference type="Proteomes" id="UP000327118"/>
    </source>
</evidence>
<dbReference type="PROSITE" id="PS50216">
    <property type="entry name" value="DHHC"/>
    <property type="match status" value="1"/>
</dbReference>
<feature type="region of interest" description="Disordered" evidence="12">
    <location>
        <begin position="426"/>
        <end position="446"/>
    </location>
</feature>
<evidence type="ECO:0000256" key="2">
    <source>
        <dbReference type="ARBA" id="ARBA00022679"/>
    </source>
</evidence>
<keyword evidence="15" id="KW-1185">Reference proteome</keyword>
<feature type="compositionally biased region" description="Basic residues" evidence="12">
    <location>
        <begin position="109"/>
        <end position="121"/>
    </location>
</feature>
<comment type="similarity">
    <text evidence="9">Belongs to the DHHC palmitoyltransferase family. PFA5 subfamily.</text>
</comment>
<proteinExistence type="inferred from homology"/>
<feature type="transmembrane region" description="Helical" evidence="11">
    <location>
        <begin position="221"/>
        <end position="241"/>
    </location>
</feature>
<dbReference type="EMBL" id="ML739118">
    <property type="protein sequence ID" value="KAE8352804.1"/>
    <property type="molecule type" value="Genomic_DNA"/>
</dbReference>
<dbReference type="Proteomes" id="UP000327118">
    <property type="component" value="Unassembled WGS sequence"/>
</dbReference>
<evidence type="ECO:0000259" key="13">
    <source>
        <dbReference type="Pfam" id="PF01529"/>
    </source>
</evidence>
<dbReference type="PANTHER" id="PTHR22883">
    <property type="entry name" value="ZINC FINGER DHHC DOMAIN CONTAINING PROTEIN"/>
    <property type="match status" value="1"/>
</dbReference>
<dbReference type="PANTHER" id="PTHR22883:SF23">
    <property type="entry name" value="PALMITOYLTRANSFERASE ZDHHC6"/>
    <property type="match status" value="1"/>
</dbReference>
<dbReference type="EC" id="2.3.1.225" evidence="11"/>
<comment type="domain">
    <text evidence="11">The DHHC domain is required for palmitoyltransferase activity.</text>
</comment>
<evidence type="ECO:0000256" key="1">
    <source>
        <dbReference type="ARBA" id="ARBA00004141"/>
    </source>
</evidence>
<keyword evidence="3 11" id="KW-0812">Transmembrane</keyword>
<evidence type="ECO:0000313" key="14">
    <source>
        <dbReference type="EMBL" id="KAE8352804.1"/>
    </source>
</evidence>
<comment type="catalytic activity">
    <reaction evidence="10 11">
        <text>L-cysteinyl-[protein] + hexadecanoyl-CoA = S-hexadecanoyl-L-cysteinyl-[protein] + CoA</text>
        <dbReference type="Rhea" id="RHEA:36683"/>
        <dbReference type="Rhea" id="RHEA-COMP:10131"/>
        <dbReference type="Rhea" id="RHEA-COMP:11032"/>
        <dbReference type="ChEBI" id="CHEBI:29950"/>
        <dbReference type="ChEBI" id="CHEBI:57287"/>
        <dbReference type="ChEBI" id="CHEBI:57379"/>
        <dbReference type="ChEBI" id="CHEBI:74151"/>
        <dbReference type="EC" id="2.3.1.225"/>
    </reaction>
</comment>
<dbReference type="GO" id="GO:0005783">
    <property type="term" value="C:endoplasmic reticulum"/>
    <property type="evidence" value="ECO:0007669"/>
    <property type="project" value="TreeGrafter"/>
</dbReference>
<evidence type="ECO:0000256" key="10">
    <source>
        <dbReference type="ARBA" id="ARBA00048048"/>
    </source>
</evidence>
<comment type="subcellular location">
    <subcellularLocation>
        <location evidence="1">Membrane</location>
        <topology evidence="1">Multi-pass membrane protein</topology>
    </subcellularLocation>
</comment>
<evidence type="ECO:0000256" key="4">
    <source>
        <dbReference type="ARBA" id="ARBA00022989"/>
    </source>
</evidence>
<feature type="compositionally biased region" description="Basic residues" evidence="12">
    <location>
        <begin position="435"/>
        <end position="446"/>
    </location>
</feature>
<feature type="region of interest" description="Disordered" evidence="12">
    <location>
        <begin position="94"/>
        <end position="129"/>
    </location>
</feature>
<dbReference type="GO" id="GO:0006612">
    <property type="term" value="P:protein targeting to membrane"/>
    <property type="evidence" value="ECO:0007669"/>
    <property type="project" value="TreeGrafter"/>
</dbReference>
<dbReference type="GO" id="GO:0016020">
    <property type="term" value="C:membrane"/>
    <property type="evidence" value="ECO:0007669"/>
    <property type="project" value="UniProtKB-SubCell"/>
</dbReference>
<evidence type="ECO:0000256" key="9">
    <source>
        <dbReference type="ARBA" id="ARBA00038298"/>
    </source>
</evidence>
<accession>A0A5N6Z566</accession>
<gene>
    <name evidence="14" type="ORF">BDV28DRAFT_120306</name>
</gene>
<name>A0A5N6Z566_9EURO</name>
<dbReference type="GO" id="GO:0019706">
    <property type="term" value="F:protein-cysteine S-palmitoyltransferase activity"/>
    <property type="evidence" value="ECO:0007669"/>
    <property type="project" value="UniProtKB-EC"/>
</dbReference>
<reference evidence="15" key="1">
    <citation type="submission" date="2019-04" db="EMBL/GenBank/DDBJ databases">
        <title>Friends and foes A comparative genomics studyof 23 Aspergillus species from section Flavi.</title>
        <authorList>
            <consortium name="DOE Joint Genome Institute"/>
            <person name="Kjaerbolling I."/>
            <person name="Vesth T."/>
            <person name="Frisvad J.C."/>
            <person name="Nybo J.L."/>
            <person name="Theobald S."/>
            <person name="Kildgaard S."/>
            <person name="Isbrandt T."/>
            <person name="Kuo A."/>
            <person name="Sato A."/>
            <person name="Lyhne E.K."/>
            <person name="Kogle M.E."/>
            <person name="Wiebenga A."/>
            <person name="Kun R.S."/>
            <person name="Lubbers R.J."/>
            <person name="Makela M.R."/>
            <person name="Barry K."/>
            <person name="Chovatia M."/>
            <person name="Clum A."/>
            <person name="Daum C."/>
            <person name="Haridas S."/>
            <person name="He G."/>
            <person name="LaButti K."/>
            <person name="Lipzen A."/>
            <person name="Mondo S."/>
            <person name="Riley R."/>
            <person name="Salamov A."/>
            <person name="Simmons B.A."/>
            <person name="Magnuson J.K."/>
            <person name="Henrissat B."/>
            <person name="Mortensen U.H."/>
            <person name="Larsen T.O."/>
            <person name="Devries R.P."/>
            <person name="Grigoriev I.V."/>
            <person name="Machida M."/>
            <person name="Baker S.E."/>
            <person name="Andersen M.R."/>
        </authorList>
    </citation>
    <scope>NUCLEOTIDE SEQUENCE [LARGE SCALE GENOMIC DNA]</scope>
    <source>
        <strain evidence="15">CBS 553.77</strain>
    </source>
</reference>
<feature type="transmembrane region" description="Helical" evidence="11">
    <location>
        <begin position="52"/>
        <end position="75"/>
    </location>
</feature>
<feature type="compositionally biased region" description="Basic and acidic residues" evidence="12">
    <location>
        <begin position="99"/>
        <end position="108"/>
    </location>
</feature>
<keyword evidence="8 11" id="KW-0012">Acyltransferase</keyword>
<sequence length="446" mass="50155">MARPDRRVSLAVARIIPVVLLCAVVYATYAITKPLCIDYLIHPLPKYHRSPRVGTGAAIIVLYIVLLAPVIITYLRLLYNVVWNPGFLPRGSPSLSGQHDAEAPNPHRRDSKRRKRSRRHSRTVEKADTSAEVDIERGIDNNAGGKAFPLDTKAFESFYTKDVFVCQPDGRPIYCSTCCQYKTDRAHHCREVDRCVRKMDHFCPWVGGVVSETSFKFFIQFVFYTTIFCTYALMVCAIFTAELRRETGEVNPHWAVGIGLSCLFGIFTFGMTLSSVQLAMNNLTTIENLNRRSAVWTLAIRVPRHMLSKLNPDSRWAPTFRTITYPLPLIAPNTEATTEYQQCQPTGEQHVFAILQTLPGENPFDLGTSFKNLQQVLGYSLLDWLLPLKQSPCADHGSLESAFALGPVVRRLKAEAGLENLVAANGEPTGMVSQRKQRRSKPKRHS</sequence>
<evidence type="ECO:0000256" key="3">
    <source>
        <dbReference type="ARBA" id="ARBA00022692"/>
    </source>
</evidence>
<evidence type="ECO:0000256" key="11">
    <source>
        <dbReference type="RuleBase" id="RU079119"/>
    </source>
</evidence>
<evidence type="ECO:0000256" key="12">
    <source>
        <dbReference type="SAM" id="MobiDB-lite"/>
    </source>
</evidence>
<dbReference type="Pfam" id="PF01529">
    <property type="entry name" value="DHHC"/>
    <property type="match status" value="1"/>
</dbReference>
<evidence type="ECO:0000256" key="8">
    <source>
        <dbReference type="ARBA" id="ARBA00023315"/>
    </source>
</evidence>
<dbReference type="InterPro" id="IPR039859">
    <property type="entry name" value="PFA4/ZDH16/20/ERF2-like"/>
</dbReference>
<dbReference type="AlphaFoldDB" id="A0A5N6Z566"/>
<keyword evidence="2 11" id="KW-0808">Transferase</keyword>
<feature type="transmembrane region" description="Helical" evidence="11">
    <location>
        <begin position="12"/>
        <end position="32"/>
    </location>
</feature>
<protein>
    <recommendedName>
        <fullName evidence="11">Palmitoyltransferase</fullName>
        <ecNumber evidence="11">2.3.1.225</ecNumber>
    </recommendedName>
</protein>
<evidence type="ECO:0000256" key="5">
    <source>
        <dbReference type="ARBA" id="ARBA00023136"/>
    </source>
</evidence>
<feature type="transmembrane region" description="Helical" evidence="11">
    <location>
        <begin position="253"/>
        <end position="273"/>
    </location>
</feature>